<dbReference type="PROSITE" id="PS50181">
    <property type="entry name" value="FBOX"/>
    <property type="match status" value="1"/>
</dbReference>
<name>A0A0L8GU85_OCTBM</name>
<keyword evidence="3" id="KW-0833">Ubl conjugation pathway</keyword>
<accession>A0A0L8GU85</accession>
<proteinExistence type="predicted"/>
<dbReference type="InterPro" id="IPR045808">
    <property type="entry name" value="Hr_FBXL5"/>
</dbReference>
<protein>
    <recommendedName>
        <fullName evidence="8">F-box domain-containing protein</fullName>
    </recommendedName>
</protein>
<dbReference type="Gene3D" id="3.80.10.10">
    <property type="entry name" value="Ribonuclease Inhibitor"/>
    <property type="match status" value="2"/>
</dbReference>
<evidence type="ECO:0008006" key="8">
    <source>
        <dbReference type="Google" id="ProtNLM"/>
    </source>
</evidence>
<evidence type="ECO:0000259" key="6">
    <source>
        <dbReference type="PROSITE" id="PS51379"/>
    </source>
</evidence>
<keyword evidence="1" id="KW-0963">Cytoplasm</keyword>
<keyword evidence="2" id="KW-0479">Metal-binding</keyword>
<gene>
    <name evidence="7" type="ORF">OCBIM_22028358mg</name>
</gene>
<dbReference type="OrthoDB" id="10257471at2759"/>
<dbReference type="GO" id="GO:0031146">
    <property type="term" value="P:SCF-dependent proteasomal ubiquitin-dependent protein catabolic process"/>
    <property type="evidence" value="ECO:0007669"/>
    <property type="project" value="TreeGrafter"/>
</dbReference>
<keyword evidence="4" id="KW-0408">Iron</keyword>
<dbReference type="PANTHER" id="PTHR13318">
    <property type="entry name" value="PARTNER OF PAIRED, ISOFORM B-RELATED"/>
    <property type="match status" value="1"/>
</dbReference>
<dbReference type="PROSITE" id="PS51379">
    <property type="entry name" value="4FE4S_FER_2"/>
    <property type="match status" value="1"/>
</dbReference>
<dbReference type="STRING" id="37653.A0A0L8GU85"/>
<dbReference type="Pfam" id="PF13516">
    <property type="entry name" value="LRR_6"/>
    <property type="match status" value="1"/>
</dbReference>
<dbReference type="Gene3D" id="1.20.120.520">
    <property type="entry name" value="nmb1532 protein domain like"/>
    <property type="match status" value="1"/>
</dbReference>
<evidence type="ECO:0000259" key="5">
    <source>
        <dbReference type="PROSITE" id="PS50181"/>
    </source>
</evidence>
<dbReference type="SMART" id="SM00367">
    <property type="entry name" value="LRR_CC"/>
    <property type="match status" value="6"/>
</dbReference>
<dbReference type="SUPFAM" id="SSF81383">
    <property type="entry name" value="F-box domain"/>
    <property type="match status" value="1"/>
</dbReference>
<evidence type="ECO:0000256" key="4">
    <source>
        <dbReference type="ARBA" id="ARBA00023004"/>
    </source>
</evidence>
<dbReference type="EMBL" id="KQ420477">
    <property type="protein sequence ID" value="KOF80150.1"/>
    <property type="molecule type" value="Genomic_DNA"/>
</dbReference>
<dbReference type="SUPFAM" id="SSF52047">
    <property type="entry name" value="RNI-like"/>
    <property type="match status" value="1"/>
</dbReference>
<reference evidence="7" key="1">
    <citation type="submission" date="2015-07" db="EMBL/GenBank/DDBJ databases">
        <title>MeaNS - Measles Nucleotide Surveillance Program.</title>
        <authorList>
            <person name="Tran T."/>
            <person name="Druce J."/>
        </authorList>
    </citation>
    <scope>NUCLEOTIDE SEQUENCE</scope>
    <source>
        <strain evidence="7">UCB-OBI-ISO-001</strain>
        <tissue evidence="7">Gonad</tissue>
    </source>
</reference>
<dbReference type="GO" id="GO:0019005">
    <property type="term" value="C:SCF ubiquitin ligase complex"/>
    <property type="evidence" value="ECO:0007669"/>
    <property type="project" value="TreeGrafter"/>
</dbReference>
<dbReference type="CDD" id="cd12109">
    <property type="entry name" value="Hr_FBXL5"/>
    <property type="match status" value="1"/>
</dbReference>
<feature type="domain" description="4Fe-4S ferredoxin-type" evidence="6">
    <location>
        <begin position="458"/>
        <end position="487"/>
    </location>
</feature>
<dbReference type="KEGG" id="obi:106874883"/>
<feature type="domain" description="F-box" evidence="5">
    <location>
        <begin position="216"/>
        <end position="262"/>
    </location>
</feature>
<organism evidence="7">
    <name type="scientific">Octopus bimaculoides</name>
    <name type="common">California two-spotted octopus</name>
    <dbReference type="NCBI Taxonomy" id="37653"/>
    <lineage>
        <taxon>Eukaryota</taxon>
        <taxon>Metazoa</taxon>
        <taxon>Spiralia</taxon>
        <taxon>Lophotrochozoa</taxon>
        <taxon>Mollusca</taxon>
        <taxon>Cephalopoda</taxon>
        <taxon>Coleoidea</taxon>
        <taxon>Octopodiformes</taxon>
        <taxon>Octopoda</taxon>
        <taxon>Incirrata</taxon>
        <taxon>Octopodidae</taxon>
        <taxon>Octopus</taxon>
    </lineage>
</organism>
<evidence type="ECO:0000256" key="1">
    <source>
        <dbReference type="ARBA" id="ARBA00022490"/>
    </source>
</evidence>
<dbReference type="InterPro" id="IPR001611">
    <property type="entry name" value="Leu-rich_rpt"/>
</dbReference>
<dbReference type="SMART" id="SM00256">
    <property type="entry name" value="FBOX"/>
    <property type="match status" value="1"/>
</dbReference>
<dbReference type="Pfam" id="PF12937">
    <property type="entry name" value="F-box-like"/>
    <property type="match status" value="1"/>
</dbReference>
<dbReference type="InterPro" id="IPR032675">
    <property type="entry name" value="LRR_dom_sf"/>
</dbReference>
<dbReference type="OMA" id="GEMFCGH"/>
<evidence type="ECO:0000313" key="7">
    <source>
        <dbReference type="EMBL" id="KOF80150.1"/>
    </source>
</evidence>
<dbReference type="InterPro" id="IPR017896">
    <property type="entry name" value="4Fe4S_Fe-S-bd"/>
</dbReference>
<dbReference type="AlphaFoldDB" id="A0A0L8GU85"/>
<dbReference type="InterPro" id="IPR036047">
    <property type="entry name" value="F-box-like_dom_sf"/>
</dbReference>
<dbReference type="PANTHER" id="PTHR13318:SF19">
    <property type="entry name" value="F-BOX_LRR-REPEAT PROTEIN 5"/>
    <property type="match status" value="1"/>
</dbReference>
<sequence length="640" mass="73574">MAPKYPYELDVFTVPHSRMKALVQQYCEMLTLTNFSSACEVMQLLKQLGTTFNEFKEHETIENKYIMQKLQHKMQQLSITNNVVCNCHKDYKLSQMLQLLEDGLSKCSKTDQDRLNYGLKLRMALDDFTKDFIPHMQEEEEILQPLLVEHFSYEELKEIQTQVIDHHTHLQEHKVYVAELYQSLLHDNFYGNTESKMEETEEKEEKEIDDKKETLVPIESQLPDEVWLQIFSFLNPLELMYCSKMSVNWNRLTMDPSLWTVVNPTYWARGFWTFKSNDNLLEEVTLSGVCPQTAIQFDEDADIDESANTSSKYFTERKFIASLSESPFLERIGHGVQKLDLAYCHGVTDDVLREFLSFCPNLEFLDISQTKISDKAFKSLGENGCGYKLQHLDFTGCINITDKTLKKISLVIGNPVFNTKSFPILKLKTSLEIESCPLVSSQCGIQNKNCSEMRSFNISDDLLPDCCIGCNIPTVSCPLNANKYENVVINNRDNLRQTLRTSNSLKKLHNEFMSYSDFLTCDRTLTFDNCVENSKIKPQSCQEQSRGLTYLNLSGCFHITNESLRALSTYGKLSNLTYLDLSGCLQVSGDVLEKLVESCPKLQHENLFYCDNISNDPFEYTASGCQNLQCSNRVCCRNGE</sequence>
<dbReference type="InterPro" id="IPR001810">
    <property type="entry name" value="F-box_dom"/>
</dbReference>
<evidence type="ECO:0000256" key="3">
    <source>
        <dbReference type="ARBA" id="ARBA00022786"/>
    </source>
</evidence>
<dbReference type="GO" id="GO:0046872">
    <property type="term" value="F:metal ion binding"/>
    <property type="evidence" value="ECO:0007669"/>
    <property type="project" value="UniProtKB-KW"/>
</dbReference>
<evidence type="ECO:0000256" key="2">
    <source>
        <dbReference type="ARBA" id="ARBA00022723"/>
    </source>
</evidence>
<dbReference type="GO" id="GO:0006879">
    <property type="term" value="P:intracellular iron ion homeostasis"/>
    <property type="evidence" value="ECO:0007669"/>
    <property type="project" value="InterPro"/>
</dbReference>
<dbReference type="InterPro" id="IPR006553">
    <property type="entry name" value="Leu-rich_rpt_Cys-con_subtyp"/>
</dbReference>